<dbReference type="RefSeq" id="WP_249317348.1">
    <property type="nucleotide sequence ID" value="NZ_JACRSR010000005.1"/>
</dbReference>
<comment type="caution">
    <text evidence="1">The sequence shown here is derived from an EMBL/GenBank/DDBJ whole genome shotgun (WGS) entry which is preliminary data.</text>
</comment>
<keyword evidence="2" id="KW-1185">Reference proteome</keyword>
<dbReference type="Proteomes" id="UP000623172">
    <property type="component" value="Unassembled WGS sequence"/>
</dbReference>
<accession>A0A926HQY5</accession>
<reference evidence="1" key="1">
    <citation type="submission" date="2020-08" db="EMBL/GenBank/DDBJ databases">
        <title>Genome public.</title>
        <authorList>
            <person name="Liu C."/>
            <person name="Sun Q."/>
        </authorList>
    </citation>
    <scope>NUCLEOTIDE SEQUENCE</scope>
    <source>
        <strain evidence="1">NSJ-53</strain>
    </source>
</reference>
<gene>
    <name evidence="1" type="ORF">H8696_10305</name>
</gene>
<dbReference type="InterPro" id="IPR018679">
    <property type="entry name" value="DUF2161"/>
</dbReference>
<dbReference type="Pfam" id="PF09929">
    <property type="entry name" value="DUF2161"/>
    <property type="match status" value="1"/>
</dbReference>
<organism evidence="1 2">
    <name type="scientific">Gehongia tenuis</name>
    <dbReference type="NCBI Taxonomy" id="2763655"/>
    <lineage>
        <taxon>Bacteria</taxon>
        <taxon>Bacillati</taxon>
        <taxon>Bacillota</taxon>
        <taxon>Clostridia</taxon>
        <taxon>Christensenellales</taxon>
        <taxon>Christensenellaceae</taxon>
        <taxon>Gehongia</taxon>
    </lineage>
</organism>
<evidence type="ECO:0000313" key="2">
    <source>
        <dbReference type="Proteomes" id="UP000623172"/>
    </source>
</evidence>
<evidence type="ECO:0000313" key="1">
    <source>
        <dbReference type="EMBL" id="MBC8532235.1"/>
    </source>
</evidence>
<sequence>MDPAYRKVKSCPSRLKNERDLYVPVRQFWQAQGYDVKAEVNYVDVLAVRDNHMVAIELKLNINFDLLLQASNRQQYMDYVYVAVPKRGRTLYTARWQKICALLKRLGIGLLLVGEDMLGELAVQLMFEAKAVDSVQRFNPRRRTKIFEEFSGREGDVNVGGSVGVPIMTVYRQKSFLVAKALAQGPQTLRQLRARNLLACETVLQKNAYGWFVRVGRGSYALSEKGREALGTWNEDLSHEE</sequence>
<dbReference type="AlphaFoldDB" id="A0A926HQY5"/>
<proteinExistence type="predicted"/>
<dbReference type="EMBL" id="JACRSR010000005">
    <property type="protein sequence ID" value="MBC8532235.1"/>
    <property type="molecule type" value="Genomic_DNA"/>
</dbReference>
<protein>
    <submittedName>
        <fullName evidence="1">Uncharacterized protein</fullName>
    </submittedName>
</protein>
<name>A0A926HQY5_9FIRM</name>